<feature type="domain" description="GAD-related" evidence="1">
    <location>
        <begin position="6"/>
        <end position="107"/>
    </location>
</feature>
<organism evidence="3 4">
    <name type="scientific">Acinetobacter vivianii</name>
    <dbReference type="NCBI Taxonomy" id="1776742"/>
    <lineage>
        <taxon>Bacteria</taxon>
        <taxon>Pseudomonadati</taxon>
        <taxon>Pseudomonadota</taxon>
        <taxon>Gammaproteobacteria</taxon>
        <taxon>Moraxellales</taxon>
        <taxon>Moraxellaceae</taxon>
        <taxon>Acinetobacter</taxon>
    </lineage>
</organism>
<reference evidence="3" key="1">
    <citation type="journal article" date="2022" name="Front Environ Sci">
        <title>Complete genome sequence analysis of a novel alkane-degrading bacterial strain, Acinetobacter vivianii KJ-1, and its diesel degradation ability.</title>
        <authorList>
            <person name="Zhang Y."/>
            <person name="Song F."/>
            <person name="Wang J."/>
            <person name="Zhao Q."/>
            <person name="Zheng L."/>
            <person name="Wang Z."/>
            <person name="Zhang X."/>
            <person name="Gao Y."/>
            <person name="Chen G."/>
            <person name="Huang Y."/>
        </authorList>
    </citation>
    <scope>NUCLEOTIDE SEQUENCE</scope>
    <source>
        <strain evidence="3">KJ-1</strain>
    </source>
</reference>
<accession>A0AAJ6P494</accession>
<dbReference type="Pfam" id="PF08906">
    <property type="entry name" value="T6SS_Tdi1_C"/>
    <property type="match status" value="1"/>
</dbReference>
<evidence type="ECO:0000259" key="1">
    <source>
        <dbReference type="Pfam" id="PF08887"/>
    </source>
</evidence>
<feature type="domain" description="T6SS immunity protein Tdi1 C-terminal" evidence="2">
    <location>
        <begin position="131"/>
        <end position="202"/>
    </location>
</feature>
<gene>
    <name evidence="3" type="ORF">LF296_12395</name>
</gene>
<protein>
    <submittedName>
        <fullName evidence="3">GAD-like domain-containing protein</fullName>
    </submittedName>
</protein>
<evidence type="ECO:0000259" key="2">
    <source>
        <dbReference type="Pfam" id="PF08906"/>
    </source>
</evidence>
<sequence>MSDEDFEYFLEKFGQPQQAIAVTEDILKKYKGKLPDQLLEYWKEVGFCSFKEGLFWITNPEDYAEDIYHWLESTDILDEDVWHVIARSAFGELYLWGEKNWQKYDLNISNGQVFQNSVGFNDKKHTSNEIVRNFFAFSDVDEFDKKDDNLKPLFERAVKKYGPLASNEVLGFEPALILGGSASLKNLKKLDIHVHMSILKEFTQVYKTDLEGLGKMLYGENASFSKAIEQVDQHERKQLKISVQGGQLCPQTGYWKTPAQPDSRQYFKQNDIFPTLTELDWGEVYWYWDGEN</sequence>
<dbReference type="Proteomes" id="UP001199528">
    <property type="component" value="Chromosome"/>
</dbReference>
<name>A0AAJ6P494_9GAMM</name>
<dbReference type="InterPro" id="IPR015002">
    <property type="entry name" value="T6SS_Tdi1_C"/>
</dbReference>
<dbReference type="NCBIfam" id="NF041834">
    <property type="entry name" value="immunity_TaeI"/>
    <property type="match status" value="1"/>
</dbReference>
<dbReference type="InterPro" id="IPR014983">
    <property type="entry name" value="GAD-rel"/>
</dbReference>
<dbReference type="EMBL" id="CP085083">
    <property type="protein sequence ID" value="WDZ50121.1"/>
    <property type="molecule type" value="Genomic_DNA"/>
</dbReference>
<dbReference type="Pfam" id="PF08887">
    <property type="entry name" value="GAD-like"/>
    <property type="match status" value="1"/>
</dbReference>
<evidence type="ECO:0000313" key="3">
    <source>
        <dbReference type="EMBL" id="WDZ50121.1"/>
    </source>
</evidence>
<proteinExistence type="predicted"/>
<reference evidence="3" key="2">
    <citation type="submission" date="2023-02" db="EMBL/GenBank/DDBJ databases">
        <authorList>
            <person name="Huang Y."/>
            <person name="Zhang Y."/>
            <person name="Zhang T."/>
            <person name="Wang J."/>
        </authorList>
    </citation>
    <scope>NUCLEOTIDE SEQUENCE</scope>
    <source>
        <strain evidence="3">KJ-1</strain>
    </source>
</reference>
<dbReference type="RefSeq" id="WP_272654536.1">
    <property type="nucleotide sequence ID" value="NZ_CP085083.1"/>
</dbReference>
<dbReference type="KEGG" id="aviv:LF296_12395"/>
<dbReference type="AlphaFoldDB" id="A0AAJ6P494"/>
<evidence type="ECO:0000313" key="4">
    <source>
        <dbReference type="Proteomes" id="UP001199528"/>
    </source>
</evidence>